<dbReference type="CDD" id="cd02440">
    <property type="entry name" value="AdoMet_MTases"/>
    <property type="match status" value="1"/>
</dbReference>
<feature type="region of interest" description="Disordered" evidence="1">
    <location>
        <begin position="1"/>
        <end position="41"/>
    </location>
</feature>
<dbReference type="InterPro" id="IPR029063">
    <property type="entry name" value="SAM-dependent_MTases_sf"/>
</dbReference>
<dbReference type="SUPFAM" id="SSF53335">
    <property type="entry name" value="S-adenosyl-L-methionine-dependent methyltransferases"/>
    <property type="match status" value="1"/>
</dbReference>
<accession>A0A0P1B9D0</accession>
<keyword evidence="3" id="KW-0489">Methyltransferase</keyword>
<dbReference type="GO" id="GO:0032259">
    <property type="term" value="P:methylation"/>
    <property type="evidence" value="ECO:0007669"/>
    <property type="project" value="UniProtKB-KW"/>
</dbReference>
<sequence length="794" mass="84961">MLSCSNGPPFFRTASGTHNTHSSERTDRQRSRSNSQHHASDLAHAHAFARHYLAPFGQAPRPPRSAPPSASASTPSLAENQHASQDATAGALVAAAAKTDASRRPGSKLAHAAKNAIRRLSSSSSLNNSPLPSRKTSEARSLTANLPAESKSSPCLSHKQASSDRISDAYSDPSFSRRSSSTSLSSSALVTLTNAARPKGQTFAWHLGSDDEDALEELNDDGLSYHDGSLQRPASSSRSGLGISEAHRPVGRSLDTRMHAAVANNSSQLLSEDATPFPPPSATTEATLHLASLSPYPYQLISLAYSYASHSHSSTDAPRACVRNSSSAQSLRSLANHLSAVSLSASAPIASPTSSPTPRKKARAPTKVLDLGCGAGVLSLFASSWPNIRALIARDPDAAAIDLARASRELSDAQRRFLGFHPCSTQNICYRDADDGNGRRGKGCRQGDNETANVVLGWSEKEGCMLDWDISVGTAERPRVPLELVGKLDVIMLGSSAHLLEWGENVETDVEAPNERKPPDDERTTHGAHLYNIWHKLLRPGGSLLIMGVKAVPGSLQGPSLIPAHSKEHIAGVRSVPCTPLLSPQGASRSTQSLREALDGLPLHPSLSPFFGSRTLWGARSMYAQLPLPWDESVRASGWNSESLRRWVLDPARVEYNPSLEANANSCSLPTASKVESADRLDAWPSWASTPEPTPSQLREQAEKWITPRALAAWFRNTAPYAAYLRSLSVQPTPFLPQLPSTTIGKESPDKAQSSEDGDVVGLAFKAACEVGGISMDERIPLVFPSVLLAMQRD</sequence>
<feature type="compositionally biased region" description="Polar residues" evidence="1">
    <location>
        <begin position="139"/>
        <end position="160"/>
    </location>
</feature>
<evidence type="ECO:0000256" key="1">
    <source>
        <dbReference type="SAM" id="MobiDB-lite"/>
    </source>
</evidence>
<feature type="region of interest" description="Disordered" evidence="1">
    <location>
        <begin position="219"/>
        <end position="245"/>
    </location>
</feature>
<feature type="compositionally biased region" description="Low complexity" evidence="1">
    <location>
        <begin position="171"/>
        <end position="187"/>
    </location>
</feature>
<feature type="compositionally biased region" description="Low complexity" evidence="1">
    <location>
        <begin position="87"/>
        <end position="99"/>
    </location>
</feature>
<keyword evidence="3" id="KW-0808">Transferase</keyword>
<keyword evidence="4" id="KW-1185">Reference proteome</keyword>
<protein>
    <submittedName>
        <fullName evidence="3">Methyltransferase small domain</fullName>
    </submittedName>
</protein>
<dbReference type="InterPro" id="IPR007848">
    <property type="entry name" value="Small_mtfrase_dom"/>
</dbReference>
<proteinExistence type="predicted"/>
<feature type="compositionally biased region" description="Basic and acidic residues" evidence="1">
    <location>
        <begin position="21"/>
        <end position="30"/>
    </location>
</feature>
<dbReference type="STRING" id="401625.A0A0P1B9D0"/>
<evidence type="ECO:0000259" key="2">
    <source>
        <dbReference type="Pfam" id="PF05175"/>
    </source>
</evidence>
<dbReference type="GO" id="GO:0008168">
    <property type="term" value="F:methyltransferase activity"/>
    <property type="evidence" value="ECO:0007669"/>
    <property type="project" value="UniProtKB-KW"/>
</dbReference>
<dbReference type="Pfam" id="PF05175">
    <property type="entry name" value="MTS"/>
    <property type="match status" value="1"/>
</dbReference>
<organism evidence="3 4">
    <name type="scientific">Ceraceosorus bombacis</name>
    <dbReference type="NCBI Taxonomy" id="401625"/>
    <lineage>
        <taxon>Eukaryota</taxon>
        <taxon>Fungi</taxon>
        <taxon>Dikarya</taxon>
        <taxon>Basidiomycota</taxon>
        <taxon>Ustilaginomycotina</taxon>
        <taxon>Exobasidiomycetes</taxon>
        <taxon>Ceraceosorales</taxon>
        <taxon>Ceraceosoraceae</taxon>
        <taxon>Ceraceosorus</taxon>
    </lineage>
</organism>
<dbReference type="OrthoDB" id="10027013at2759"/>
<feature type="domain" description="Methyltransferase small" evidence="2">
    <location>
        <begin position="365"/>
        <end position="414"/>
    </location>
</feature>
<dbReference type="Proteomes" id="UP000054845">
    <property type="component" value="Unassembled WGS sequence"/>
</dbReference>
<dbReference type="EMBL" id="CCYA01000065">
    <property type="protein sequence ID" value="CEH11769.1"/>
    <property type="molecule type" value="Genomic_DNA"/>
</dbReference>
<evidence type="ECO:0000313" key="3">
    <source>
        <dbReference type="EMBL" id="CEH11769.1"/>
    </source>
</evidence>
<name>A0A0P1B9D0_9BASI</name>
<feature type="compositionally biased region" description="Low complexity" evidence="1">
    <location>
        <begin position="118"/>
        <end position="134"/>
    </location>
</feature>
<evidence type="ECO:0000313" key="4">
    <source>
        <dbReference type="Proteomes" id="UP000054845"/>
    </source>
</evidence>
<reference evidence="3 4" key="1">
    <citation type="submission" date="2014-09" db="EMBL/GenBank/DDBJ databases">
        <authorList>
            <person name="Magalhaes I.L.F."/>
            <person name="Oliveira U."/>
            <person name="Santos F.R."/>
            <person name="Vidigal T.H.D.A."/>
            <person name="Brescovit A.D."/>
            <person name="Santos A.J."/>
        </authorList>
    </citation>
    <scope>NUCLEOTIDE SEQUENCE [LARGE SCALE GENOMIC DNA]</scope>
</reference>
<dbReference type="AlphaFoldDB" id="A0A0P1B9D0"/>
<feature type="compositionally biased region" description="Low complexity" evidence="1">
    <location>
        <begin position="67"/>
        <end position="78"/>
    </location>
</feature>
<feature type="region of interest" description="Disordered" evidence="1">
    <location>
        <begin position="56"/>
        <end position="187"/>
    </location>
</feature>
<dbReference type="Gene3D" id="3.40.50.150">
    <property type="entry name" value="Vaccinia Virus protein VP39"/>
    <property type="match status" value="1"/>
</dbReference>